<dbReference type="GO" id="GO:0005737">
    <property type="term" value="C:cytoplasm"/>
    <property type="evidence" value="ECO:0007669"/>
    <property type="project" value="UniProtKB-ARBA"/>
</dbReference>
<feature type="disulfide bond" evidence="12">
    <location>
        <begin position="999"/>
        <end position="1060"/>
    </location>
</feature>
<dbReference type="Ensembl" id="ENSCABT00000003189.1">
    <property type="protein sequence ID" value="ENSCABP00000002946.1"/>
    <property type="gene ID" value="ENSCABG00000002257.1"/>
</dbReference>
<feature type="disulfide bond" evidence="12">
    <location>
        <begin position="429"/>
        <end position="493"/>
    </location>
</feature>
<feature type="domain" description="SRCR" evidence="14">
    <location>
        <begin position="157"/>
        <end position="256"/>
    </location>
</feature>
<dbReference type="PANTHER" id="PTHR19331:SF484">
    <property type="entry name" value="SRCR DOMAIN-CONTAINING PROTEIN"/>
    <property type="match status" value="1"/>
</dbReference>
<feature type="disulfide bond" evidence="12">
    <location>
        <begin position="77"/>
        <end position="141"/>
    </location>
</feature>
<feature type="disulfide bond" evidence="12">
    <location>
        <begin position="1220"/>
        <end position="1281"/>
    </location>
</feature>
<keyword evidence="16" id="KW-1185">Reference proteome</keyword>
<dbReference type="GeneTree" id="ENSGT00950000183145"/>
<feature type="disulfide bond" evidence="12">
    <location>
        <begin position="473"/>
        <end position="483"/>
    </location>
</feature>
<keyword evidence="4" id="KW-0964">Secreted</keyword>
<reference evidence="15" key="2">
    <citation type="submission" date="2025-09" db="UniProtKB">
        <authorList>
            <consortium name="Ensembl"/>
        </authorList>
    </citation>
    <scope>IDENTIFICATION</scope>
</reference>
<dbReference type="SUPFAM" id="SSF56487">
    <property type="entry name" value="SRCR-like"/>
    <property type="match status" value="11"/>
</dbReference>
<feature type="domain" description="SRCR" evidence="14">
    <location>
        <begin position="961"/>
        <end position="1061"/>
    </location>
</feature>
<dbReference type="FunFam" id="3.10.250.10:FF:000004">
    <property type="entry name" value="Scavenger receptor cysteine-rich type 1 protein M130"/>
    <property type="match status" value="6"/>
</dbReference>
<evidence type="ECO:0000256" key="8">
    <source>
        <dbReference type="ARBA" id="ARBA00022989"/>
    </source>
</evidence>
<evidence type="ECO:0000256" key="1">
    <source>
        <dbReference type="ARBA" id="ARBA00004251"/>
    </source>
</evidence>
<feature type="disulfide bond" evidence="12">
    <location>
        <begin position="784"/>
        <end position="794"/>
    </location>
</feature>
<dbReference type="GO" id="GO:0005576">
    <property type="term" value="C:extracellular region"/>
    <property type="evidence" value="ECO:0007669"/>
    <property type="project" value="UniProtKB-SubCell"/>
</dbReference>
<feature type="disulfide bond" evidence="12">
    <location>
        <begin position="577"/>
        <end position="587"/>
    </location>
</feature>
<keyword evidence="10 12" id="KW-1015">Disulfide bond</keyword>
<feature type="domain" description="SRCR" evidence="14">
    <location>
        <begin position="52"/>
        <end position="152"/>
    </location>
</feature>
<keyword evidence="8 13" id="KW-1133">Transmembrane helix</keyword>
<feature type="disulfide bond" evidence="12">
    <location>
        <begin position="1140"/>
        <end position="1150"/>
    </location>
</feature>
<dbReference type="PROSITE" id="PS00420">
    <property type="entry name" value="SRCR_1"/>
    <property type="match status" value="2"/>
</dbReference>
<feature type="disulfide bond" evidence="12">
    <location>
        <begin position="442"/>
        <end position="503"/>
    </location>
</feature>
<feature type="domain" description="SRCR" evidence="14">
    <location>
        <begin position="404"/>
        <end position="504"/>
    </location>
</feature>
<sequence>MRGFYFQSFLISVPSFVSTKLAKYSLLNCFAVFCIMCILLVESLCVFGYAGYRLANGSTRCLGRVELRHGGTWETLCDSQWDLQAAHTLCQQDDCGFALSIPAGQLFGTGDGYVWNGTFGCKRNESRLRDCPVTALGTTECPPGSEASVVCSGCLGGRLVNGTECSGRVEIRHGDTWGSLCASHWDLQDANVLCHQLNCGYAESIQGGAHFGEGNGTIWSDTFHCEGTESCLWNCSRMALGNPACSPRDTARVICSGRSESLRLLNGESRCNGTVEISLQGVWSRVLDDQWHMNDASVVCRQLQCGVAEKAYNPPKSERGTGPVGLRRVQCSGNETRLTLCNISAFETAQAGIPEDVGVICSGDIIGKSYRYPVLVQWEHDPSQGLYAGVGHSLGSIPAGSRRIRLVNGTCRCAGRVEIYYNGSWGTVCDDFWDLSDSNVICRQLGCGHALNATVSAHYGQGSGQIWLDDVNCSGNESELWECPSRGWGQHNCRHKEDAGVLCSEFTDLRLVSDNDCAGRLEVFYNGTWGSVCSNGMPGVTAAIVCKQLKCGDGGQIARDFAYGEGSGPTWLDHVACSEQHSSLWQCPSGMWKQQSCDNRAEETHISCSGNSETLCDGCSGRVEVWYRGSWGTVCDDSWDMADAKVVCKQLGCGSAVPVPGEAAFGEGTGPIWVETLNCRGTESSLWDCPAKPWGESNCGHKEDVGVNCSGHIEVRLVGGDTACSGRVEVKHGSTWETVCDSHLDFKTASVICNELGCGQAVTTLGAAHFGEGHDLIWKEEFQCVGNESLLQKCPRMSHPNDTCSHANDVGVLCSGYGGYRLANGSTRCSGRVELLHGGTWGTLCDSQWDLQAAHTLCQQLDCGFALSMPAGQLFGTGDGPVWNGTFGCERNESHLRDCRVTALGTTECPPGSEASVVCSGEQLQWERKDLGIGEHPQPDLHCVSISQASLDSVRPCADELRLVNGSSPCAGRVEVKHQEQWGTVCDDVWNMAAAGVVCKQLGCGVALSAHVNAHFGEGSGQIWLDNTVCRGNESAVWACEHNSWGDHNCQHIEDAGVTCSGVLICASLFCFPSSLVLCMGYLSVFKHGDTWTTVCDSHLDLKAASVICKELECGTVVSTPEGAHFSEGYGSIWSEKIHCMGNETRLAYCSRALHPNETCSHASDASVVCSGKAVSCADRTIRLANGSTRCSGRVELFHGGTWGTLCDSQWDLQAAHTLCQQLNCGFAMLMPAGQLFGTGNGPVWNGTFGCERNESRLRDCPVTALGTTECPPGSEASVVCSGEQLQWERKELGIGEHPQPDLHCVSIGQASLDSVRLFDLTLGIESTRLKKNSSINLAIASWESGLTPVMGEPLPLA</sequence>
<evidence type="ECO:0000259" key="14">
    <source>
        <dbReference type="PROSITE" id="PS50287"/>
    </source>
</evidence>
<comment type="caution">
    <text evidence="12">Lacks conserved residue(s) required for the propagation of feature annotation.</text>
</comment>
<feature type="domain" description="SRCR" evidence="14">
    <location>
        <begin position="715"/>
        <end position="815"/>
    </location>
</feature>
<dbReference type="PANTHER" id="PTHR19331">
    <property type="entry name" value="SCAVENGER RECEPTOR DOMAIN-CONTAINING"/>
    <property type="match status" value="1"/>
</dbReference>
<evidence type="ECO:0000256" key="11">
    <source>
        <dbReference type="ARBA" id="ARBA00023180"/>
    </source>
</evidence>
<proteinExistence type="predicted"/>
<dbReference type="InterPro" id="IPR001190">
    <property type="entry name" value="SRCR"/>
</dbReference>
<keyword evidence="9 13" id="KW-0472">Membrane</keyword>
<keyword evidence="11" id="KW-0325">Glycoprotein</keyword>
<protein>
    <recommendedName>
        <fullName evidence="14">SRCR domain-containing protein</fullName>
    </recommendedName>
</protein>
<dbReference type="FunFam" id="3.10.250.10:FF:000012">
    <property type="entry name" value="CD163 molecule like 1"/>
    <property type="match status" value="1"/>
</dbReference>
<feature type="domain" description="SRCR" evidence="14">
    <location>
        <begin position="1182"/>
        <end position="1282"/>
    </location>
</feature>
<reference evidence="15" key="1">
    <citation type="submission" date="2025-08" db="UniProtKB">
        <authorList>
            <consortium name="Ensembl"/>
        </authorList>
    </citation>
    <scope>IDENTIFICATION</scope>
</reference>
<name>A0A8C0IL79_CHEAB</name>
<dbReference type="Pfam" id="PF00530">
    <property type="entry name" value="SRCR"/>
    <property type="match status" value="11"/>
</dbReference>
<dbReference type="FunFam" id="3.10.250.10:FF:000003">
    <property type="entry name" value="Deleted in malignant brain tumors 1"/>
    <property type="match status" value="1"/>
</dbReference>
<feature type="disulfide bond" evidence="12">
    <location>
        <begin position="845"/>
        <end position="909"/>
    </location>
</feature>
<feature type="disulfide bond" evidence="12">
    <location>
        <begin position="889"/>
        <end position="899"/>
    </location>
</feature>
<evidence type="ECO:0000256" key="4">
    <source>
        <dbReference type="ARBA" id="ARBA00022525"/>
    </source>
</evidence>
<feature type="disulfide bond" evidence="12">
    <location>
        <begin position="858"/>
        <end position="919"/>
    </location>
</feature>
<evidence type="ECO:0000256" key="7">
    <source>
        <dbReference type="ARBA" id="ARBA00022737"/>
    </source>
</evidence>
<feature type="disulfide bond" evidence="12">
    <location>
        <begin position="635"/>
        <end position="699"/>
    </location>
</feature>
<feature type="disulfide bond" evidence="12">
    <location>
        <begin position="533"/>
        <end position="597"/>
    </location>
</feature>
<feature type="disulfide bond" evidence="12">
    <location>
        <begin position="1251"/>
        <end position="1261"/>
    </location>
</feature>
<dbReference type="Proteomes" id="UP000694404">
    <property type="component" value="Unplaced"/>
</dbReference>
<feature type="domain" description="SRCR" evidence="14">
    <location>
        <begin position="262"/>
        <end position="362"/>
    </location>
</feature>
<feature type="disulfide bond" evidence="12">
    <location>
        <begin position="194"/>
        <end position="255"/>
    </location>
</feature>
<evidence type="ECO:0000256" key="6">
    <source>
        <dbReference type="ARBA" id="ARBA00022729"/>
    </source>
</evidence>
<accession>A0A8C0IL79</accession>
<feature type="transmembrane region" description="Helical" evidence="13">
    <location>
        <begin position="26"/>
        <end position="52"/>
    </location>
</feature>
<evidence type="ECO:0000256" key="10">
    <source>
        <dbReference type="ARBA" id="ARBA00023157"/>
    </source>
</evidence>
<keyword evidence="6" id="KW-0732">Signal</keyword>
<feature type="disulfide bond" evidence="12">
    <location>
        <begin position="986"/>
        <end position="1050"/>
    </location>
</feature>
<feature type="domain" description="SRCR" evidence="14">
    <location>
        <begin position="606"/>
        <end position="710"/>
    </location>
</feature>
<dbReference type="InterPro" id="IPR036772">
    <property type="entry name" value="SRCR-like_dom_sf"/>
</dbReference>
<feature type="disulfide bond" evidence="12">
    <location>
        <begin position="300"/>
        <end position="361"/>
    </location>
</feature>
<dbReference type="Gene3D" id="3.10.250.10">
    <property type="entry name" value="SRCR-like domain"/>
    <property type="match status" value="11"/>
</dbReference>
<evidence type="ECO:0000256" key="9">
    <source>
        <dbReference type="ARBA" id="ARBA00023136"/>
    </source>
</evidence>
<keyword evidence="3" id="KW-1003">Cell membrane</keyword>
<feature type="domain" description="SRCR" evidence="14">
    <location>
        <begin position="509"/>
        <end position="609"/>
    </location>
</feature>
<evidence type="ECO:0000256" key="13">
    <source>
        <dbReference type="SAM" id="Phobius"/>
    </source>
</evidence>
<feature type="domain" description="SRCR" evidence="14">
    <location>
        <begin position="820"/>
        <end position="920"/>
    </location>
</feature>
<evidence type="ECO:0000256" key="3">
    <source>
        <dbReference type="ARBA" id="ARBA00022475"/>
    </source>
</evidence>
<feature type="disulfide bond" evidence="12">
    <location>
        <begin position="90"/>
        <end position="151"/>
    </location>
</feature>
<feature type="domain" description="SRCR" evidence="14">
    <location>
        <begin position="1069"/>
        <end position="1171"/>
    </location>
</feature>
<feature type="disulfide bond" evidence="12">
    <location>
        <begin position="753"/>
        <end position="814"/>
    </location>
</feature>
<evidence type="ECO:0000313" key="15">
    <source>
        <dbReference type="Ensembl" id="ENSCABP00000002946.1"/>
    </source>
</evidence>
<feature type="disulfide bond" evidence="12">
    <location>
        <begin position="679"/>
        <end position="689"/>
    </location>
</feature>
<keyword evidence="7" id="KW-0677">Repeat</keyword>
<dbReference type="FunFam" id="3.10.250.10:FF:000002">
    <property type="entry name" value="Scavenger receptor cysteine-rich type 1 protein M130"/>
    <property type="match status" value="1"/>
</dbReference>
<feature type="disulfide bond" evidence="12">
    <location>
        <begin position="1096"/>
        <end position="1160"/>
    </location>
</feature>
<organism evidence="15 16">
    <name type="scientific">Chelonoidis abingdonii</name>
    <name type="common">Abingdon island giant tortoise</name>
    <name type="synonym">Testudo abingdonii</name>
    <dbReference type="NCBI Taxonomy" id="106734"/>
    <lineage>
        <taxon>Eukaryota</taxon>
        <taxon>Metazoa</taxon>
        <taxon>Chordata</taxon>
        <taxon>Craniata</taxon>
        <taxon>Vertebrata</taxon>
        <taxon>Euteleostomi</taxon>
        <taxon>Archelosauria</taxon>
        <taxon>Testudinata</taxon>
        <taxon>Testudines</taxon>
        <taxon>Cryptodira</taxon>
        <taxon>Durocryptodira</taxon>
        <taxon>Testudinoidea</taxon>
        <taxon>Testudinidae</taxon>
        <taxon>Chelonoidis</taxon>
    </lineage>
</organism>
<dbReference type="FunFam" id="3.10.250.10:FF:000006">
    <property type="entry name" value="neurotrypsin isoform X2"/>
    <property type="match status" value="1"/>
</dbReference>
<evidence type="ECO:0000256" key="2">
    <source>
        <dbReference type="ARBA" id="ARBA00004613"/>
    </source>
</evidence>
<feature type="disulfide bond" evidence="12">
    <location>
        <begin position="648"/>
        <end position="709"/>
    </location>
</feature>
<feature type="disulfide bond" evidence="12">
    <location>
        <begin position="1207"/>
        <end position="1271"/>
    </location>
</feature>
<dbReference type="GO" id="GO:0005886">
    <property type="term" value="C:plasma membrane"/>
    <property type="evidence" value="ECO:0007669"/>
    <property type="project" value="UniProtKB-SubCell"/>
</dbReference>
<feature type="disulfide bond" evidence="12">
    <location>
        <begin position="225"/>
        <end position="235"/>
    </location>
</feature>
<feature type="disulfide bond" evidence="12">
    <location>
        <begin position="740"/>
        <end position="804"/>
    </location>
</feature>
<evidence type="ECO:0000313" key="16">
    <source>
        <dbReference type="Proteomes" id="UP000694404"/>
    </source>
</evidence>
<feature type="disulfide bond" evidence="12">
    <location>
        <begin position="181"/>
        <end position="245"/>
    </location>
</feature>
<feature type="disulfide bond" evidence="12">
    <location>
        <begin position="331"/>
        <end position="341"/>
    </location>
</feature>
<comment type="subcellular location">
    <subcellularLocation>
        <location evidence="1">Cell membrane</location>
        <topology evidence="1">Single-pass type I membrane protein</topology>
    </subcellularLocation>
    <subcellularLocation>
        <location evidence="2">Secreted</location>
    </subcellularLocation>
</comment>
<dbReference type="PROSITE" id="PS50287">
    <property type="entry name" value="SRCR_2"/>
    <property type="match status" value="11"/>
</dbReference>
<dbReference type="PRINTS" id="PR00258">
    <property type="entry name" value="SPERACTRCPTR"/>
</dbReference>
<feature type="disulfide bond" evidence="12">
    <location>
        <begin position="1109"/>
        <end position="1170"/>
    </location>
</feature>
<evidence type="ECO:0000256" key="12">
    <source>
        <dbReference type="PROSITE-ProRule" id="PRU00196"/>
    </source>
</evidence>
<dbReference type="FunFam" id="3.10.250.10:FF:000016">
    <property type="entry name" value="Scavenger receptor cysteine-rich protein type 12"/>
    <property type="match status" value="1"/>
</dbReference>
<dbReference type="SMART" id="SM00202">
    <property type="entry name" value="SR"/>
    <property type="match status" value="11"/>
</dbReference>
<feature type="disulfide bond" evidence="12">
    <location>
        <begin position="121"/>
        <end position="131"/>
    </location>
</feature>
<keyword evidence="5 13" id="KW-0812">Transmembrane</keyword>
<feature type="disulfide bond" evidence="12">
    <location>
        <begin position="1030"/>
        <end position="1040"/>
    </location>
</feature>
<evidence type="ECO:0000256" key="5">
    <source>
        <dbReference type="ARBA" id="ARBA00022692"/>
    </source>
</evidence>